<protein>
    <submittedName>
        <fullName evidence="2">Uncharacterized protein</fullName>
    </submittedName>
</protein>
<evidence type="ECO:0000313" key="2">
    <source>
        <dbReference type="WBParaSite" id="nRc.2.0.1.t30122-RA"/>
    </source>
</evidence>
<name>A0A915JWL3_ROMCU</name>
<accession>A0A915JWL3</accession>
<keyword evidence="1" id="KW-1185">Reference proteome</keyword>
<sequence>MPGFHNINPSPDKNFCRSYPTANCALFISYFNPKSGKSDRLAGVLSYDVHCVSKGQSLNTKCVQVTQAPGVCRNLSSGSGVYVQDVLGKKIRHFPPSTIIKILVNDDPKKSQLWLKNIPTCSNCSRNIFCLALLYGSSGIKLFKWSKSSSNHSVANVEPQTALALYWTHGILPKGEISSSDLNKFSKHDNEGIINVAQTDHLAVVTSYTYTMTHHSQDSALTTPVFERH</sequence>
<proteinExistence type="predicted"/>
<evidence type="ECO:0000313" key="1">
    <source>
        <dbReference type="Proteomes" id="UP000887565"/>
    </source>
</evidence>
<reference evidence="2" key="1">
    <citation type="submission" date="2022-11" db="UniProtKB">
        <authorList>
            <consortium name="WormBaseParasite"/>
        </authorList>
    </citation>
    <scope>IDENTIFICATION</scope>
</reference>
<dbReference type="Proteomes" id="UP000887565">
    <property type="component" value="Unplaced"/>
</dbReference>
<dbReference type="WBParaSite" id="nRc.2.0.1.t30122-RA">
    <property type="protein sequence ID" value="nRc.2.0.1.t30122-RA"/>
    <property type="gene ID" value="nRc.2.0.1.g30122"/>
</dbReference>
<organism evidence="1 2">
    <name type="scientific">Romanomermis culicivorax</name>
    <name type="common">Nematode worm</name>
    <dbReference type="NCBI Taxonomy" id="13658"/>
    <lineage>
        <taxon>Eukaryota</taxon>
        <taxon>Metazoa</taxon>
        <taxon>Ecdysozoa</taxon>
        <taxon>Nematoda</taxon>
        <taxon>Enoplea</taxon>
        <taxon>Dorylaimia</taxon>
        <taxon>Mermithida</taxon>
        <taxon>Mermithoidea</taxon>
        <taxon>Mermithidae</taxon>
        <taxon>Romanomermis</taxon>
    </lineage>
</organism>
<dbReference type="AlphaFoldDB" id="A0A915JWL3"/>